<dbReference type="GO" id="GO:0006511">
    <property type="term" value="P:ubiquitin-dependent protein catabolic process"/>
    <property type="evidence" value="ECO:0007669"/>
    <property type="project" value="TreeGrafter"/>
</dbReference>
<dbReference type="InterPro" id="IPR026750">
    <property type="entry name" value="NTAN1"/>
</dbReference>
<dbReference type="Pfam" id="PF14736">
    <property type="entry name" value="N_Asn_amidohyd"/>
    <property type="match status" value="1"/>
</dbReference>
<gene>
    <name evidence="1" type="primary">106671143</name>
</gene>
<dbReference type="OMA" id="WRETFPM"/>
<evidence type="ECO:0000313" key="2">
    <source>
        <dbReference type="Proteomes" id="UP000494040"/>
    </source>
</evidence>
<accession>A0A8I6S5D3</accession>
<dbReference type="PANTHER" id="PTHR12498:SF0">
    <property type="entry name" value="PROTEIN N-TERMINAL ASPARAGINE AMIDOHYDROLASE"/>
    <property type="match status" value="1"/>
</dbReference>
<organism evidence="1 2">
    <name type="scientific">Cimex lectularius</name>
    <name type="common">Bed bug</name>
    <name type="synonym">Acanthia lectularia</name>
    <dbReference type="NCBI Taxonomy" id="79782"/>
    <lineage>
        <taxon>Eukaryota</taxon>
        <taxon>Metazoa</taxon>
        <taxon>Ecdysozoa</taxon>
        <taxon>Arthropoda</taxon>
        <taxon>Hexapoda</taxon>
        <taxon>Insecta</taxon>
        <taxon>Pterygota</taxon>
        <taxon>Neoptera</taxon>
        <taxon>Paraneoptera</taxon>
        <taxon>Hemiptera</taxon>
        <taxon>Heteroptera</taxon>
        <taxon>Panheteroptera</taxon>
        <taxon>Cimicomorpha</taxon>
        <taxon>Cimicidae</taxon>
        <taxon>Cimex</taxon>
    </lineage>
</organism>
<name>A0A8I6S5D3_CIMLE</name>
<dbReference type="PANTHER" id="PTHR12498">
    <property type="entry name" value="N-TERMINAL ASPARAGINE AMIDOHYDROLASE"/>
    <property type="match status" value="1"/>
</dbReference>
<dbReference type="GO" id="GO:0005634">
    <property type="term" value="C:nucleus"/>
    <property type="evidence" value="ECO:0007669"/>
    <property type="project" value="TreeGrafter"/>
</dbReference>
<dbReference type="OrthoDB" id="539995at2759"/>
<evidence type="ECO:0008006" key="3">
    <source>
        <dbReference type="Google" id="ProtNLM"/>
    </source>
</evidence>
<dbReference type="EnsemblMetazoa" id="XM_014401997.2">
    <property type="protein sequence ID" value="XP_014257483.1"/>
    <property type="gene ID" value="LOC106671143"/>
</dbReference>
<dbReference type="KEGG" id="clec:106671143"/>
<dbReference type="GO" id="GO:0008418">
    <property type="term" value="F:protein-N-terminal asparagine amidohydrolase activity"/>
    <property type="evidence" value="ECO:0007669"/>
    <property type="project" value="InterPro"/>
</dbReference>
<evidence type="ECO:0000313" key="1">
    <source>
        <dbReference type="EnsemblMetazoa" id="XP_014257483.1"/>
    </source>
</evidence>
<dbReference type="AlphaFoldDB" id="A0A8I6S5D3"/>
<protein>
    <recommendedName>
        <fullName evidence="3">Protein N-terminal asparagine amidohydrolase</fullName>
    </recommendedName>
</protein>
<dbReference type="Proteomes" id="UP000494040">
    <property type="component" value="Unassembled WGS sequence"/>
</dbReference>
<proteinExistence type="predicted"/>
<sequence length="344" mass="38426">MLGFVKKLLPWHKQTTVGLLKPTKLSKQIGRMVVLVGGTPLEEPLPDARTLHHLHPMFRETANQLISIPSKVVGPIGLLYVMQREMAVTVPHDKNVNIIGSDDFTTCIVVVLRHTGSGAVGLAHCDGAGIEEGVLSLVSRVQELAMGYPEGRLQLQFVGGYSDPHHFSEELFYTLIHAFHKQPVEVELTNVCVGELNTTVRSGIHWPIIYGIAVNVKTGEVFPATFPDKGPECALRGARHITGGQQVQQILDVYDCSLGLLRIGPFNYHPLRGAELWLAQPDEFILQHLSTSPDIEPPNFVMQIRAVLKYIHEHPFPAVTVFRDSRPLYFRRDERSGVWIPFNY</sequence>
<reference evidence="1" key="1">
    <citation type="submission" date="2022-01" db="UniProtKB">
        <authorList>
            <consortium name="EnsemblMetazoa"/>
        </authorList>
    </citation>
    <scope>IDENTIFICATION</scope>
</reference>
<keyword evidence="2" id="KW-1185">Reference proteome</keyword>